<accession>A0A0P9ESG5</accession>
<dbReference type="Pfam" id="PF05171">
    <property type="entry name" value="HemS"/>
    <property type="match status" value="2"/>
</dbReference>
<dbReference type="InterPro" id="IPR007845">
    <property type="entry name" value="HemS/ChuX_dom"/>
</dbReference>
<reference evidence="3" key="1">
    <citation type="submission" date="2016-10" db="EMBL/GenBank/DDBJ databases">
        <authorList>
            <person name="Varghese N."/>
        </authorList>
    </citation>
    <scope>NUCLEOTIDE SEQUENCE [LARGE SCALE GENOMIC DNA]</scope>
    <source>
        <strain evidence="3">HL 19</strain>
    </source>
</reference>
<keyword evidence="3" id="KW-1185">Reference proteome</keyword>
<evidence type="ECO:0000313" key="2">
    <source>
        <dbReference type="EMBL" id="SCY31483.1"/>
    </source>
</evidence>
<proteinExistence type="predicted"/>
<feature type="domain" description="Haemin-degrading HemS/ChuX" evidence="1">
    <location>
        <begin position="154"/>
        <end position="276"/>
    </location>
</feature>
<organism evidence="2 3">
    <name type="scientific">Thiohalorhabdus denitrificans</name>
    <dbReference type="NCBI Taxonomy" id="381306"/>
    <lineage>
        <taxon>Bacteria</taxon>
        <taxon>Pseudomonadati</taxon>
        <taxon>Pseudomonadota</taxon>
        <taxon>Gammaproteobacteria</taxon>
        <taxon>Thiohalorhabdales</taxon>
        <taxon>Thiohalorhabdaceae</taxon>
        <taxon>Thiohalorhabdus</taxon>
    </lineage>
</organism>
<dbReference type="GO" id="GO:0006826">
    <property type="term" value="P:iron ion transport"/>
    <property type="evidence" value="ECO:0007669"/>
    <property type="project" value="InterPro"/>
</dbReference>
<feature type="domain" description="Haemin-degrading HemS/ChuX" evidence="1">
    <location>
        <begin position="13"/>
        <end position="133"/>
    </location>
</feature>
<evidence type="ECO:0000259" key="1">
    <source>
        <dbReference type="Pfam" id="PF05171"/>
    </source>
</evidence>
<gene>
    <name evidence="2" type="ORF">SAMN05661077_1809</name>
</gene>
<dbReference type="AlphaFoldDB" id="A0A0P9ESG5"/>
<dbReference type="EMBL" id="FMUN01000004">
    <property type="protein sequence ID" value="SCY31483.1"/>
    <property type="molecule type" value="Genomic_DNA"/>
</dbReference>
<evidence type="ECO:0000313" key="3">
    <source>
        <dbReference type="Proteomes" id="UP000183104"/>
    </source>
</evidence>
<dbReference type="STRING" id="381306.AN478_03045"/>
<dbReference type="OrthoDB" id="316630at2"/>
<dbReference type="Proteomes" id="UP000183104">
    <property type="component" value="Unassembled WGS sequence"/>
</dbReference>
<name>A0A0P9ESG5_9GAMM</name>
<dbReference type="InterPro" id="IPR053733">
    <property type="entry name" value="Heme_Transport_Util_sf"/>
</dbReference>
<dbReference type="Gene3D" id="3.40.1570.10">
    <property type="entry name" value="HemS/ChuS/ChuX like domains"/>
    <property type="match status" value="2"/>
</dbReference>
<dbReference type="SUPFAM" id="SSF144064">
    <property type="entry name" value="Heme iron utilization protein-like"/>
    <property type="match status" value="1"/>
</dbReference>
<sequence length="283" mass="30181">MERTVTVEREGLEAAPAAQGAEAFRLNGDPAALAEQLSELGPVRLRVHSAHASQAVTQEITASGWAGNALWLGGRESGLWLYPAQWSFAFAVGQGEPEARQEGLRFVDRDGEVGLTAELTSASDRDAYARILRAHQQPAMRRPIIPGRPALPAFPGTARYAVDPSLIRELLETLADAAIPVRLELGNKGALQTYTGHIDNPVATADGLRVRGAGLGLDLAFAAVASAWVVDIPVPDGRAHTVDLLDDAGERILRLAGRRVPGCPEERAWRTLVQALAACRLAS</sequence>
<dbReference type="RefSeq" id="WP_054965146.1">
    <property type="nucleotide sequence ID" value="NZ_FMUN01000004.1"/>
</dbReference>
<protein>
    <submittedName>
        <fullName evidence="2">Haemin-degrading HemS.ChuX domain-containing protein</fullName>
    </submittedName>
</protein>